<name>A0A087DF26_9BIFI</name>
<dbReference type="GO" id="GO:0032993">
    <property type="term" value="C:protein-DNA complex"/>
    <property type="evidence" value="ECO:0007669"/>
    <property type="project" value="TreeGrafter"/>
</dbReference>
<dbReference type="GO" id="GO:0003700">
    <property type="term" value="F:DNA-binding transcription factor activity"/>
    <property type="evidence" value="ECO:0007669"/>
    <property type="project" value="InterPro"/>
</dbReference>
<dbReference type="Gene3D" id="1.10.10.10">
    <property type="entry name" value="Winged helix-like DNA-binding domain superfamily/Winged helix DNA-binding domain"/>
    <property type="match status" value="1"/>
</dbReference>
<evidence type="ECO:0000256" key="3">
    <source>
        <dbReference type="ARBA" id="ARBA00023125"/>
    </source>
</evidence>
<dbReference type="EMBL" id="JGZN01000003">
    <property type="protein sequence ID" value="KFI94126.1"/>
    <property type="molecule type" value="Genomic_DNA"/>
</dbReference>
<dbReference type="InterPro" id="IPR000847">
    <property type="entry name" value="LysR_HTH_N"/>
</dbReference>
<keyword evidence="3" id="KW-0238">DNA-binding</keyword>
<dbReference type="PROSITE" id="PS50931">
    <property type="entry name" value="HTH_LYSR"/>
    <property type="match status" value="1"/>
</dbReference>
<dbReference type="PANTHER" id="PTHR30346:SF28">
    <property type="entry name" value="HTH-TYPE TRANSCRIPTIONAL REGULATOR CYNR"/>
    <property type="match status" value="1"/>
</dbReference>
<dbReference type="PANTHER" id="PTHR30346">
    <property type="entry name" value="TRANSCRIPTIONAL DUAL REGULATOR HCAR-RELATED"/>
    <property type="match status" value="1"/>
</dbReference>
<sequence>MYDRRLDAIIAAAECGSFNQAARQLHLSATALIKQVTGFENEYGITLFTRSSNGVRLTTSGRALIEDAKDLIRQSEQALRHAHRLEHGQDMTVRLAISMLRPATPLLELWPRASAWLEQRGRHLRLELVSMSDSPDGYMNALDHLGEMVDVAANGFSPKHQKYPCQVLKLGEYPLQMGVPASNPLYARPLPALRLSDLEGQHIHIPQAGNNDAMDQARDLLSKIPGVTLIDMEQYTFEEFNTCAANGDLIVARTFGTDIHPMMRTMPVEWNVSIDYGLFYPMTPSAAVKLFVEAITAVR</sequence>
<proteinExistence type="inferred from homology"/>
<keyword evidence="2" id="KW-0805">Transcription regulation</keyword>
<dbReference type="Pfam" id="PF00126">
    <property type="entry name" value="HTH_1"/>
    <property type="match status" value="1"/>
</dbReference>
<keyword evidence="4" id="KW-0804">Transcription</keyword>
<dbReference type="GO" id="GO:0003677">
    <property type="term" value="F:DNA binding"/>
    <property type="evidence" value="ECO:0007669"/>
    <property type="project" value="UniProtKB-KW"/>
</dbReference>
<comment type="similarity">
    <text evidence="1">Belongs to the LysR transcriptional regulatory family.</text>
</comment>
<organism evidence="6 7">
    <name type="scientific">Bifidobacterium saguini DSM 23967</name>
    <dbReference type="NCBI Taxonomy" id="1437607"/>
    <lineage>
        <taxon>Bacteria</taxon>
        <taxon>Bacillati</taxon>
        <taxon>Actinomycetota</taxon>
        <taxon>Actinomycetes</taxon>
        <taxon>Bifidobacteriales</taxon>
        <taxon>Bifidobacteriaceae</taxon>
        <taxon>Bifidobacterium</taxon>
    </lineage>
</organism>
<evidence type="ECO:0000313" key="7">
    <source>
        <dbReference type="Proteomes" id="UP000029066"/>
    </source>
</evidence>
<dbReference type="AlphaFoldDB" id="A0A087DF26"/>
<dbReference type="InterPro" id="IPR036390">
    <property type="entry name" value="WH_DNA-bd_sf"/>
</dbReference>
<evidence type="ECO:0000256" key="4">
    <source>
        <dbReference type="ARBA" id="ARBA00023163"/>
    </source>
</evidence>
<evidence type="ECO:0000256" key="1">
    <source>
        <dbReference type="ARBA" id="ARBA00009437"/>
    </source>
</evidence>
<feature type="domain" description="HTH lysR-type" evidence="5">
    <location>
        <begin position="1"/>
        <end position="58"/>
    </location>
</feature>
<protein>
    <submittedName>
        <fullName evidence="6">LysR family transcriptional regulator</fullName>
    </submittedName>
</protein>
<dbReference type="SUPFAM" id="SSF46785">
    <property type="entry name" value="Winged helix' DNA-binding domain"/>
    <property type="match status" value="1"/>
</dbReference>
<evidence type="ECO:0000313" key="6">
    <source>
        <dbReference type="EMBL" id="KFI94126.1"/>
    </source>
</evidence>
<comment type="caution">
    <text evidence="6">The sequence shown here is derived from an EMBL/GenBank/DDBJ whole genome shotgun (WGS) entry which is preliminary data.</text>
</comment>
<gene>
    <name evidence="6" type="ORF">BISA_0163</name>
</gene>
<accession>A0A087DF26</accession>
<dbReference type="Proteomes" id="UP000029066">
    <property type="component" value="Unassembled WGS sequence"/>
</dbReference>
<evidence type="ECO:0000256" key="2">
    <source>
        <dbReference type="ARBA" id="ARBA00023015"/>
    </source>
</evidence>
<evidence type="ECO:0000259" key="5">
    <source>
        <dbReference type="PROSITE" id="PS50931"/>
    </source>
</evidence>
<reference evidence="6 7" key="1">
    <citation type="submission" date="2014-03" db="EMBL/GenBank/DDBJ databases">
        <title>Genomics of Bifidobacteria.</title>
        <authorList>
            <person name="Ventura M."/>
            <person name="Milani C."/>
            <person name="Lugli G.A."/>
        </authorList>
    </citation>
    <scope>NUCLEOTIDE SEQUENCE [LARGE SCALE GENOMIC DNA]</scope>
    <source>
        <strain evidence="6 7">DSM 23967</strain>
    </source>
</reference>
<dbReference type="InterPro" id="IPR036388">
    <property type="entry name" value="WH-like_DNA-bd_sf"/>
</dbReference>
<dbReference type="STRING" id="1437607.BISA_0163"/>